<keyword evidence="2 6" id="KW-0812">Transmembrane</keyword>
<dbReference type="InterPro" id="IPR036938">
    <property type="entry name" value="PAP2/HPO_sf"/>
</dbReference>
<dbReference type="Gene3D" id="1.20.144.10">
    <property type="entry name" value="Phosphatidic acid phosphatase type 2/haloperoxidase"/>
    <property type="match status" value="1"/>
</dbReference>
<keyword evidence="9" id="KW-1185">Reference proteome</keyword>
<dbReference type="SMART" id="SM00014">
    <property type="entry name" value="acidPPc"/>
    <property type="match status" value="1"/>
</dbReference>
<evidence type="ECO:0000259" key="7">
    <source>
        <dbReference type="SMART" id="SM00014"/>
    </source>
</evidence>
<dbReference type="GO" id="GO:0008610">
    <property type="term" value="P:lipid biosynthetic process"/>
    <property type="evidence" value="ECO:0007669"/>
    <property type="project" value="TreeGrafter"/>
</dbReference>
<dbReference type="GO" id="GO:0006487">
    <property type="term" value="P:protein N-linked glycosylation"/>
    <property type="evidence" value="ECO:0007669"/>
    <property type="project" value="TreeGrafter"/>
</dbReference>
<evidence type="ECO:0000313" key="8">
    <source>
        <dbReference type="EMBL" id="KAK3261414.1"/>
    </source>
</evidence>
<feature type="transmembrane region" description="Helical" evidence="6">
    <location>
        <begin position="29"/>
        <end position="50"/>
    </location>
</feature>
<keyword evidence="5 6" id="KW-0472">Membrane</keyword>
<reference evidence="8 9" key="1">
    <citation type="journal article" date="2015" name="Genome Biol. Evol.">
        <title>Comparative Genomics of a Bacterivorous Green Alga Reveals Evolutionary Causalities and Consequences of Phago-Mixotrophic Mode of Nutrition.</title>
        <authorList>
            <person name="Burns J.A."/>
            <person name="Paasch A."/>
            <person name="Narechania A."/>
            <person name="Kim E."/>
        </authorList>
    </citation>
    <scope>NUCLEOTIDE SEQUENCE [LARGE SCALE GENOMIC DNA]</scope>
    <source>
        <strain evidence="8 9">PLY_AMNH</strain>
    </source>
</reference>
<dbReference type="GO" id="GO:0005789">
    <property type="term" value="C:endoplasmic reticulum membrane"/>
    <property type="evidence" value="ECO:0007669"/>
    <property type="project" value="TreeGrafter"/>
</dbReference>
<name>A0AAE0FKK0_9CHLO</name>
<dbReference type="CDD" id="cd03382">
    <property type="entry name" value="PAP2_dolichyldiphosphatase"/>
    <property type="match status" value="1"/>
</dbReference>
<proteinExistence type="predicted"/>
<sequence>MASFQTVPNKVAFGLTYVRYTEHDTWGEILAFFTLAPILIHTGLFGALLARREMCTAMLLVGLTLNEVISLVLKKLIQEPRPETCEFLEACGSFGMPSSHAQYVIFLATNVTLAAIRHKYRKVQPPFLHTPFAVNRFDNVQLLLLLLVWPLACMVIESRMYLGYHNADQVVKGSLAGLFFGSLWFNLEARLQAFYPAFQATKFCRTFFLKDSSHIPNAFAYEYASCLKAQSQREAATKKAE</sequence>
<gene>
    <name evidence="8" type="ORF">CYMTET_29677</name>
</gene>
<dbReference type="Pfam" id="PF01569">
    <property type="entry name" value="PAP2"/>
    <property type="match status" value="1"/>
</dbReference>
<feature type="domain" description="Phosphatidic acid phosphatase type 2/haloperoxidase" evidence="7">
    <location>
        <begin position="56"/>
        <end position="185"/>
    </location>
</feature>
<dbReference type="PANTHER" id="PTHR11247">
    <property type="entry name" value="PALMITOYL-PROTEIN THIOESTERASE/DOLICHYLDIPHOSPHATASE 1"/>
    <property type="match status" value="1"/>
</dbReference>
<dbReference type="PANTHER" id="PTHR11247:SF1">
    <property type="entry name" value="DOLICHYLDIPHOSPHATASE 1"/>
    <property type="match status" value="1"/>
</dbReference>
<dbReference type="SUPFAM" id="SSF48317">
    <property type="entry name" value="Acid phosphatase/Vanadium-dependent haloperoxidase"/>
    <property type="match status" value="1"/>
</dbReference>
<protein>
    <recommendedName>
        <fullName evidence="7">Phosphatidic acid phosphatase type 2/haloperoxidase domain-containing protein</fullName>
    </recommendedName>
</protein>
<evidence type="ECO:0000256" key="1">
    <source>
        <dbReference type="ARBA" id="ARBA00004141"/>
    </source>
</evidence>
<dbReference type="AlphaFoldDB" id="A0AAE0FKK0"/>
<dbReference type="GO" id="GO:0047874">
    <property type="term" value="F:dolichyldiphosphatase activity"/>
    <property type="evidence" value="ECO:0007669"/>
    <property type="project" value="TreeGrafter"/>
</dbReference>
<evidence type="ECO:0000256" key="5">
    <source>
        <dbReference type="ARBA" id="ARBA00023136"/>
    </source>
</evidence>
<accession>A0AAE0FKK0</accession>
<dbReference type="EMBL" id="LGRX02016913">
    <property type="protein sequence ID" value="KAK3261414.1"/>
    <property type="molecule type" value="Genomic_DNA"/>
</dbReference>
<keyword evidence="3" id="KW-0378">Hydrolase</keyword>
<comment type="subcellular location">
    <subcellularLocation>
        <location evidence="1">Membrane</location>
        <topology evidence="1">Multi-pass membrane protein</topology>
    </subcellularLocation>
</comment>
<dbReference type="InterPro" id="IPR000326">
    <property type="entry name" value="PAP2/HPO"/>
</dbReference>
<dbReference type="Proteomes" id="UP001190700">
    <property type="component" value="Unassembled WGS sequence"/>
</dbReference>
<evidence type="ECO:0000256" key="3">
    <source>
        <dbReference type="ARBA" id="ARBA00022801"/>
    </source>
</evidence>
<evidence type="ECO:0000313" key="9">
    <source>
        <dbReference type="Proteomes" id="UP001190700"/>
    </source>
</evidence>
<dbReference type="InterPro" id="IPR039667">
    <property type="entry name" value="Dolichyldiphosphatase_PAP2"/>
</dbReference>
<evidence type="ECO:0000256" key="2">
    <source>
        <dbReference type="ARBA" id="ARBA00022692"/>
    </source>
</evidence>
<organism evidence="8 9">
    <name type="scientific">Cymbomonas tetramitiformis</name>
    <dbReference type="NCBI Taxonomy" id="36881"/>
    <lineage>
        <taxon>Eukaryota</taxon>
        <taxon>Viridiplantae</taxon>
        <taxon>Chlorophyta</taxon>
        <taxon>Pyramimonadophyceae</taxon>
        <taxon>Pyramimonadales</taxon>
        <taxon>Pyramimonadaceae</taxon>
        <taxon>Cymbomonas</taxon>
    </lineage>
</organism>
<keyword evidence="4 6" id="KW-1133">Transmembrane helix</keyword>
<evidence type="ECO:0000256" key="6">
    <source>
        <dbReference type="SAM" id="Phobius"/>
    </source>
</evidence>
<comment type="caution">
    <text evidence="8">The sequence shown here is derived from an EMBL/GenBank/DDBJ whole genome shotgun (WGS) entry which is preliminary data.</text>
</comment>
<evidence type="ECO:0000256" key="4">
    <source>
        <dbReference type="ARBA" id="ARBA00022989"/>
    </source>
</evidence>